<dbReference type="Proteomes" id="UP000595278">
    <property type="component" value="Chromosome"/>
</dbReference>
<dbReference type="KEGG" id="eaz:JHT90_06210"/>
<dbReference type="AlphaFoldDB" id="A0A974NHH7"/>
<organism evidence="1 2">
    <name type="scientific">Entomomonas asaccharolytica</name>
    <dbReference type="NCBI Taxonomy" id="2785331"/>
    <lineage>
        <taxon>Bacteria</taxon>
        <taxon>Pseudomonadati</taxon>
        <taxon>Pseudomonadota</taxon>
        <taxon>Gammaproteobacteria</taxon>
        <taxon>Pseudomonadales</taxon>
        <taxon>Pseudomonadaceae</taxon>
        <taxon>Entomomonas</taxon>
    </lineage>
</organism>
<dbReference type="RefSeq" id="WP_201095276.1">
    <property type="nucleotide sequence ID" value="NZ_CP067393.1"/>
</dbReference>
<dbReference type="EMBL" id="CP067393">
    <property type="protein sequence ID" value="QQP86831.1"/>
    <property type="molecule type" value="Genomic_DNA"/>
</dbReference>
<accession>A0A974NHH7</accession>
<evidence type="ECO:0000313" key="2">
    <source>
        <dbReference type="Proteomes" id="UP000595278"/>
    </source>
</evidence>
<evidence type="ECO:0000313" key="1">
    <source>
        <dbReference type="EMBL" id="QQP86831.1"/>
    </source>
</evidence>
<proteinExistence type="predicted"/>
<protein>
    <submittedName>
        <fullName evidence="1">Uncharacterized protein</fullName>
    </submittedName>
</protein>
<reference evidence="1 2" key="1">
    <citation type="submission" date="2021-01" db="EMBL/GenBank/DDBJ databases">
        <title>Entomomonas sp. F2A isolated from a house cricket (Acheta domesticus).</title>
        <authorList>
            <person name="Spergser J."/>
            <person name="Busse H.-J."/>
        </authorList>
    </citation>
    <scope>NUCLEOTIDE SEQUENCE [LARGE SCALE GENOMIC DNA]</scope>
    <source>
        <strain evidence="1 2">F2A</strain>
    </source>
</reference>
<name>A0A974NHH7_9GAMM</name>
<keyword evidence="2" id="KW-1185">Reference proteome</keyword>
<sequence length="104" mass="12160">MYEIPAIALAPGRHQIVSTQDEEDQGFVDLSLELCKEMSNPRLYEHKEKGYYFAYYYQGNKINVRFKVICSPYIKKTDIQKFLEVARKFGFATASLMFMEGNKQ</sequence>
<gene>
    <name evidence="1" type="ORF">JHT90_06210</name>
</gene>